<dbReference type="Pfam" id="PF01061">
    <property type="entry name" value="ABC2_membrane"/>
    <property type="match status" value="1"/>
</dbReference>
<dbReference type="GO" id="GO:0005886">
    <property type="term" value="C:plasma membrane"/>
    <property type="evidence" value="ECO:0007669"/>
    <property type="project" value="UniProtKB-ARBA"/>
</dbReference>
<evidence type="ECO:0000256" key="2">
    <source>
        <dbReference type="ARBA" id="ARBA00022448"/>
    </source>
</evidence>
<dbReference type="Proteomes" id="UP000596660">
    <property type="component" value="Unplaced"/>
</dbReference>
<dbReference type="PROSITE" id="PS00211">
    <property type="entry name" value="ABC_TRANSPORTER_1"/>
    <property type="match status" value="1"/>
</dbReference>
<evidence type="ECO:0000256" key="6">
    <source>
        <dbReference type="SAM" id="MobiDB-lite"/>
    </source>
</evidence>
<keyword evidence="4 7" id="KW-1133">Transmembrane helix</keyword>
<evidence type="ECO:0000256" key="3">
    <source>
        <dbReference type="ARBA" id="ARBA00022692"/>
    </source>
</evidence>
<evidence type="ECO:0000313" key="11">
    <source>
        <dbReference type="EnsemblPlants" id="AUR62033542-RA:cds"/>
    </source>
</evidence>
<evidence type="ECO:0000256" key="5">
    <source>
        <dbReference type="ARBA" id="ARBA00023136"/>
    </source>
</evidence>
<evidence type="ECO:0000256" key="7">
    <source>
        <dbReference type="SAM" id="Phobius"/>
    </source>
</evidence>
<dbReference type="Gene3D" id="3.40.50.300">
    <property type="entry name" value="P-loop containing nucleotide triphosphate hydrolases"/>
    <property type="match status" value="1"/>
</dbReference>
<reference evidence="11" key="1">
    <citation type="journal article" date="2017" name="Nature">
        <title>The genome of Chenopodium quinoa.</title>
        <authorList>
            <person name="Jarvis D.E."/>
            <person name="Ho Y.S."/>
            <person name="Lightfoot D.J."/>
            <person name="Schmoeckel S.M."/>
            <person name="Li B."/>
            <person name="Borm T.J.A."/>
            <person name="Ohyanagi H."/>
            <person name="Mineta K."/>
            <person name="Michell C.T."/>
            <person name="Saber N."/>
            <person name="Kharbatia N.M."/>
            <person name="Rupper R.R."/>
            <person name="Sharp A.R."/>
            <person name="Dally N."/>
            <person name="Boughton B.A."/>
            <person name="Woo Y.H."/>
            <person name="Gao G."/>
            <person name="Schijlen E.G.W.M."/>
            <person name="Guo X."/>
            <person name="Momin A.A."/>
            <person name="Negrao S."/>
            <person name="Al-Babili S."/>
            <person name="Gehring C."/>
            <person name="Roessner U."/>
            <person name="Jung C."/>
            <person name="Murphy K."/>
            <person name="Arold S.T."/>
            <person name="Gojobori T."/>
            <person name="van der Linden C.G."/>
            <person name="van Loo E.N."/>
            <person name="Jellen E.N."/>
            <person name="Maughan P.J."/>
            <person name="Tester M."/>
        </authorList>
    </citation>
    <scope>NUCLEOTIDE SEQUENCE [LARGE SCALE GENOMIC DNA]</scope>
    <source>
        <strain evidence="11">cv. PI 614886</strain>
    </source>
</reference>
<sequence>MLDQSYLKVTGKITYCGHELNEFVPKKTCAYVSQRDLHHGLMTVRETLDFSGQCLGVGTIYKLMEKLLFKLDPKIEALMKGVATKGHEASLVTEYLLKVLSLDNCADTIVGDNMRRGISGGEKKRLTIGEMLAGPAKVLLMDEISTGLDSSTAFRICKYISEMVNIMDMTVVISLLQPSPELFELFDDIILLSDGQIVYQGPRHHVLDFFEYVGFKCPERKGVADFLQEVTSKKDQQQYWSKDQPYRYIPVSELVEAFQSFHVGKELSSSLKILYQRSNNHPLALVKEKYGISNKELIKACFSREWLLMKRNVILYIFKNVQVMIMALATMSAFFRTKMHHETVADGEKYLGVIFFSLTNVVLNGMAECTFTILGLPAFYKQRDLLFYPAWPYGLPVWILSIPASFIESGLWTILTYYTIGYAPAPTRFFCQWLAFFCIHQMALSIFRFLSALGRTLVIANTIGMIVLILAFVLSGFIIAKGDVGRWMIWAYYLSPMMYGQQALVINEFLDNRWSNPNTDPRIIETTIAFSDSKALVEDVDKGQKKNDEELQSTNSVVSSHSSTCTNPTVETTTKGMYLPFQPLSLSFHHINYYVDAPTVNL</sequence>
<feature type="domain" description="ABC transporter" evidence="8">
    <location>
        <begin position="6"/>
        <end position="144"/>
    </location>
</feature>
<dbReference type="InterPro" id="IPR027417">
    <property type="entry name" value="P-loop_NTPase"/>
</dbReference>
<feature type="region of interest" description="Disordered" evidence="6">
    <location>
        <begin position="542"/>
        <end position="568"/>
    </location>
</feature>
<dbReference type="OMA" id="RDERYHY"/>
<organism evidence="11 12">
    <name type="scientific">Chenopodium quinoa</name>
    <name type="common">Quinoa</name>
    <dbReference type="NCBI Taxonomy" id="63459"/>
    <lineage>
        <taxon>Eukaryota</taxon>
        <taxon>Viridiplantae</taxon>
        <taxon>Streptophyta</taxon>
        <taxon>Embryophyta</taxon>
        <taxon>Tracheophyta</taxon>
        <taxon>Spermatophyta</taxon>
        <taxon>Magnoliopsida</taxon>
        <taxon>eudicotyledons</taxon>
        <taxon>Gunneridae</taxon>
        <taxon>Pentapetalae</taxon>
        <taxon>Caryophyllales</taxon>
        <taxon>Chenopodiaceae</taxon>
        <taxon>Chenopodioideae</taxon>
        <taxon>Atripliceae</taxon>
        <taxon>Chenopodium</taxon>
    </lineage>
</organism>
<keyword evidence="3 7" id="KW-0812">Transmembrane</keyword>
<evidence type="ECO:0000259" key="8">
    <source>
        <dbReference type="Pfam" id="PF00005"/>
    </source>
</evidence>
<name>A0A803MQJ1_CHEQI</name>
<evidence type="ECO:0000259" key="10">
    <source>
        <dbReference type="Pfam" id="PF19055"/>
    </source>
</evidence>
<feature type="domain" description="ABC transporter family G" evidence="10">
    <location>
        <begin position="177"/>
        <end position="281"/>
    </location>
</feature>
<feature type="transmembrane region" description="Helical" evidence="7">
    <location>
        <begin position="395"/>
        <end position="418"/>
    </location>
</feature>
<evidence type="ECO:0000256" key="1">
    <source>
        <dbReference type="ARBA" id="ARBA00004141"/>
    </source>
</evidence>
<dbReference type="InterPro" id="IPR017871">
    <property type="entry name" value="ABC_transporter-like_CS"/>
</dbReference>
<dbReference type="InterPro" id="IPR003439">
    <property type="entry name" value="ABC_transporter-like_ATP-bd"/>
</dbReference>
<dbReference type="GO" id="GO:0016887">
    <property type="term" value="F:ATP hydrolysis activity"/>
    <property type="evidence" value="ECO:0007669"/>
    <property type="project" value="InterPro"/>
</dbReference>
<feature type="transmembrane region" description="Helical" evidence="7">
    <location>
        <begin position="457"/>
        <end position="480"/>
    </location>
</feature>
<dbReference type="Gramene" id="AUR62033542-RA">
    <property type="protein sequence ID" value="AUR62033542-RA:cds"/>
    <property type="gene ID" value="AUR62033542"/>
</dbReference>
<reference evidence="11" key="2">
    <citation type="submission" date="2021-03" db="UniProtKB">
        <authorList>
            <consortium name="EnsemblPlants"/>
        </authorList>
    </citation>
    <scope>IDENTIFICATION</scope>
</reference>
<keyword evidence="2" id="KW-0813">Transport</keyword>
<comment type="subcellular location">
    <subcellularLocation>
        <location evidence="1">Membrane</location>
        <topology evidence="1">Multi-pass membrane protein</topology>
    </subcellularLocation>
</comment>
<dbReference type="PANTHER" id="PTHR19241">
    <property type="entry name" value="ATP-BINDING CASSETTE TRANSPORTER"/>
    <property type="match status" value="1"/>
</dbReference>
<dbReference type="GO" id="GO:0005524">
    <property type="term" value="F:ATP binding"/>
    <property type="evidence" value="ECO:0007669"/>
    <property type="project" value="InterPro"/>
</dbReference>
<dbReference type="AlphaFoldDB" id="A0A803MQJ1"/>
<dbReference type="Pfam" id="PF19055">
    <property type="entry name" value="ABC2_membrane_7"/>
    <property type="match status" value="1"/>
</dbReference>
<protein>
    <recommendedName>
        <fullName evidence="13">ABC transporter domain-containing protein</fullName>
    </recommendedName>
</protein>
<evidence type="ECO:0000256" key="4">
    <source>
        <dbReference type="ARBA" id="ARBA00022989"/>
    </source>
</evidence>
<proteinExistence type="predicted"/>
<dbReference type="EnsemblPlants" id="AUR62033542-RA">
    <property type="protein sequence ID" value="AUR62033542-RA:cds"/>
    <property type="gene ID" value="AUR62033542"/>
</dbReference>
<feature type="transmembrane region" description="Helical" evidence="7">
    <location>
        <begin position="313"/>
        <end position="335"/>
    </location>
</feature>
<evidence type="ECO:0000259" key="9">
    <source>
        <dbReference type="Pfam" id="PF01061"/>
    </source>
</evidence>
<feature type="compositionally biased region" description="Low complexity" evidence="6">
    <location>
        <begin position="553"/>
        <end position="567"/>
    </location>
</feature>
<dbReference type="InterPro" id="IPR013525">
    <property type="entry name" value="ABC2_TM"/>
</dbReference>
<feature type="domain" description="ABC-2 type transporter transmembrane" evidence="9">
    <location>
        <begin position="297"/>
        <end position="509"/>
    </location>
</feature>
<feature type="transmembrane region" description="Helical" evidence="7">
    <location>
        <begin position="430"/>
        <end position="451"/>
    </location>
</feature>
<keyword evidence="12" id="KW-1185">Reference proteome</keyword>
<keyword evidence="5 7" id="KW-0472">Membrane</keyword>
<feature type="transmembrane region" description="Helical" evidence="7">
    <location>
        <begin position="350"/>
        <end position="375"/>
    </location>
</feature>
<dbReference type="Pfam" id="PF00005">
    <property type="entry name" value="ABC_tran"/>
    <property type="match status" value="1"/>
</dbReference>
<accession>A0A803MQJ1</accession>
<dbReference type="InterPro" id="IPR043926">
    <property type="entry name" value="ABCG_dom"/>
</dbReference>
<evidence type="ECO:0008006" key="13">
    <source>
        <dbReference type="Google" id="ProtNLM"/>
    </source>
</evidence>
<evidence type="ECO:0000313" key="12">
    <source>
        <dbReference type="Proteomes" id="UP000596660"/>
    </source>
</evidence>
<dbReference type="GO" id="GO:0140359">
    <property type="term" value="F:ABC-type transporter activity"/>
    <property type="evidence" value="ECO:0007669"/>
    <property type="project" value="InterPro"/>
</dbReference>
<dbReference type="SUPFAM" id="SSF52540">
    <property type="entry name" value="P-loop containing nucleoside triphosphate hydrolases"/>
    <property type="match status" value="1"/>
</dbReference>